<dbReference type="InterPro" id="IPR023214">
    <property type="entry name" value="HAD_sf"/>
</dbReference>
<dbReference type="GO" id="GO:0016787">
    <property type="term" value="F:hydrolase activity"/>
    <property type="evidence" value="ECO:0007669"/>
    <property type="project" value="UniProtKB-KW"/>
</dbReference>
<evidence type="ECO:0000313" key="5">
    <source>
        <dbReference type="Proteomes" id="UP000477680"/>
    </source>
</evidence>
<keyword evidence="2 4" id="KW-0378">Hydrolase</keyword>
<dbReference type="NCBIfam" id="TIGR01549">
    <property type="entry name" value="HAD-SF-IA-v1"/>
    <property type="match status" value="1"/>
</dbReference>
<dbReference type="PANTHER" id="PTHR46470">
    <property type="entry name" value="N-ACYLNEURAMINATE-9-PHOSPHATASE"/>
    <property type="match status" value="1"/>
</dbReference>
<dbReference type="PRINTS" id="PR00413">
    <property type="entry name" value="HADHALOGNASE"/>
</dbReference>
<dbReference type="Pfam" id="PF00702">
    <property type="entry name" value="Hydrolase"/>
    <property type="match status" value="1"/>
</dbReference>
<dbReference type="InterPro" id="IPR036412">
    <property type="entry name" value="HAD-like_sf"/>
</dbReference>
<reference evidence="4 5" key="1">
    <citation type="submission" date="2020-02" db="EMBL/GenBank/DDBJ databases">
        <title>Genome sequencing for Kineobactrum sp. M2.</title>
        <authorList>
            <person name="Park S.-J."/>
        </authorList>
    </citation>
    <scope>NUCLEOTIDE SEQUENCE [LARGE SCALE GENOMIC DNA]</scope>
    <source>
        <strain evidence="4 5">M2</strain>
    </source>
</reference>
<dbReference type="Gene3D" id="3.40.50.1000">
    <property type="entry name" value="HAD superfamily/HAD-like"/>
    <property type="match status" value="1"/>
</dbReference>
<dbReference type="InterPro" id="IPR006439">
    <property type="entry name" value="HAD-SF_hydro_IA"/>
</dbReference>
<dbReference type="Proteomes" id="UP000477680">
    <property type="component" value="Chromosome"/>
</dbReference>
<proteinExistence type="predicted"/>
<dbReference type="PANTHER" id="PTHR46470:SF4">
    <property type="entry name" value="5-AMINO-6-(5-PHOSPHO-D-RIBITYLAMINO)URACIL PHOSPHATASE YIGB"/>
    <property type="match status" value="1"/>
</dbReference>
<organism evidence="4 5">
    <name type="scientific">Kineobactrum salinum</name>
    <dbReference type="NCBI Taxonomy" id="2708301"/>
    <lineage>
        <taxon>Bacteria</taxon>
        <taxon>Pseudomonadati</taxon>
        <taxon>Pseudomonadota</taxon>
        <taxon>Gammaproteobacteria</taxon>
        <taxon>Cellvibrionales</taxon>
        <taxon>Halieaceae</taxon>
        <taxon>Kineobactrum</taxon>
    </lineage>
</organism>
<sequence length="332" mass="36475">MAVSVVTFDLDNTLWDVEPALLRAEQAQRDWLLQHRPGSIEHYDHERLWEFKKALWKRHPELVHHVSNMRIQMLYELQREAGYSEADARAGASAAFAVFLEQRHQVVLYEEALQVLQSLAGRYRLGALTNGNADIYKTDAGEYFDFALLAENVGASKPAPDMFQAALAATGVTPDCIVHVGDSPEHDIAGARAVGMRSVWINPKGLPWPGGSPRTGRWAICGNCRGYCQSGRARLTGSLRGFRVALRMPSHQPGCGVQDTPLTLPWGLGCDIHVAYGLEHHTPADGSTLVANPNMSALGIHAAYGLEQPHPGRCLYHTGSQRPQSTYGTALH</sequence>
<dbReference type="NCBIfam" id="TIGR01509">
    <property type="entry name" value="HAD-SF-IA-v3"/>
    <property type="match status" value="1"/>
</dbReference>
<name>A0A6C0U0F5_9GAMM</name>
<dbReference type="KEGG" id="kim:G3T16_07450"/>
<evidence type="ECO:0000256" key="2">
    <source>
        <dbReference type="ARBA" id="ARBA00022801"/>
    </source>
</evidence>
<accession>A0A6C0U0F5</accession>
<evidence type="ECO:0000256" key="1">
    <source>
        <dbReference type="ARBA" id="ARBA00001946"/>
    </source>
</evidence>
<comment type="cofactor">
    <cofactor evidence="1">
        <name>Mg(2+)</name>
        <dbReference type="ChEBI" id="CHEBI:18420"/>
    </cofactor>
</comment>
<gene>
    <name evidence="4" type="ORF">G3T16_07450</name>
</gene>
<dbReference type="SUPFAM" id="SSF56784">
    <property type="entry name" value="HAD-like"/>
    <property type="match status" value="1"/>
</dbReference>
<dbReference type="AlphaFoldDB" id="A0A6C0U0F5"/>
<dbReference type="InterPro" id="IPR051400">
    <property type="entry name" value="HAD-like_hydrolase"/>
</dbReference>
<dbReference type="EMBL" id="CP048711">
    <property type="protein sequence ID" value="QIB65263.1"/>
    <property type="molecule type" value="Genomic_DNA"/>
</dbReference>
<dbReference type="SFLD" id="SFLDG01129">
    <property type="entry name" value="C1.5:_HAD__Beta-PGM__Phosphata"/>
    <property type="match status" value="1"/>
</dbReference>
<evidence type="ECO:0000313" key="4">
    <source>
        <dbReference type="EMBL" id="QIB65263.1"/>
    </source>
</evidence>
<dbReference type="GO" id="GO:0009231">
    <property type="term" value="P:riboflavin biosynthetic process"/>
    <property type="evidence" value="ECO:0007669"/>
    <property type="project" value="TreeGrafter"/>
</dbReference>
<keyword evidence="5" id="KW-1185">Reference proteome</keyword>
<dbReference type="RefSeq" id="WP_163494503.1">
    <property type="nucleotide sequence ID" value="NZ_CP048711.1"/>
</dbReference>
<protein>
    <submittedName>
        <fullName evidence="4">HAD family hydrolase</fullName>
    </submittedName>
</protein>
<keyword evidence="3" id="KW-0460">Magnesium</keyword>
<evidence type="ECO:0000256" key="3">
    <source>
        <dbReference type="ARBA" id="ARBA00022842"/>
    </source>
</evidence>
<dbReference type="SFLD" id="SFLDS00003">
    <property type="entry name" value="Haloacid_Dehalogenase"/>
    <property type="match status" value="1"/>
</dbReference>
<dbReference type="Gene3D" id="1.20.120.1600">
    <property type="match status" value="1"/>
</dbReference>